<gene>
    <name evidence="1" type="ORF">EKO27_g6286</name>
</gene>
<protein>
    <submittedName>
        <fullName evidence="1">Uncharacterized protein</fullName>
    </submittedName>
</protein>
<proteinExistence type="predicted"/>
<accession>A0A439D2Y4</accession>
<dbReference type="STRING" id="363999.A0A439D2Y4"/>
<sequence length="195" mass="21919">MDPVIPAIPSARLPVLGPDVVRLIRMIDNGESYRSIFYHLHATTSLMRNAALPPEVSLEDAFILFHSLSRPLLRSLLMGTLGPHFYSRNAKRHNYDTSLYDDNYAGAYAVSLHVKGRRGAFLSQRETRELIVALNMYADGVSVYDDVFASSSTASGRQRDVLEFTQAIDDELRATAIWDPDADDPLRHVLRPRFA</sequence>
<comment type="caution">
    <text evidence="1">The sequence shown here is derived from an EMBL/GenBank/DDBJ whole genome shotgun (WGS) entry which is preliminary data.</text>
</comment>
<evidence type="ECO:0000313" key="2">
    <source>
        <dbReference type="Proteomes" id="UP000286045"/>
    </source>
</evidence>
<dbReference type="AlphaFoldDB" id="A0A439D2Y4"/>
<organism evidence="1 2">
    <name type="scientific">Xylaria grammica</name>
    <dbReference type="NCBI Taxonomy" id="363999"/>
    <lineage>
        <taxon>Eukaryota</taxon>
        <taxon>Fungi</taxon>
        <taxon>Dikarya</taxon>
        <taxon>Ascomycota</taxon>
        <taxon>Pezizomycotina</taxon>
        <taxon>Sordariomycetes</taxon>
        <taxon>Xylariomycetidae</taxon>
        <taxon>Xylariales</taxon>
        <taxon>Xylariaceae</taxon>
        <taxon>Xylaria</taxon>
    </lineage>
</organism>
<dbReference type="EMBL" id="RYZI01000183">
    <property type="protein sequence ID" value="RWA08800.1"/>
    <property type="molecule type" value="Genomic_DNA"/>
</dbReference>
<evidence type="ECO:0000313" key="1">
    <source>
        <dbReference type="EMBL" id="RWA08800.1"/>
    </source>
</evidence>
<keyword evidence="2" id="KW-1185">Reference proteome</keyword>
<name>A0A439D2Y4_9PEZI</name>
<dbReference type="Proteomes" id="UP000286045">
    <property type="component" value="Unassembled WGS sequence"/>
</dbReference>
<reference evidence="1 2" key="1">
    <citation type="submission" date="2018-12" db="EMBL/GenBank/DDBJ databases">
        <title>Draft genome sequence of Xylaria grammica IHI A82.</title>
        <authorList>
            <person name="Buettner E."/>
            <person name="Kellner H."/>
        </authorList>
    </citation>
    <scope>NUCLEOTIDE SEQUENCE [LARGE SCALE GENOMIC DNA]</scope>
    <source>
        <strain evidence="1 2">IHI A82</strain>
    </source>
</reference>
<feature type="non-terminal residue" evidence="1">
    <location>
        <position position="195"/>
    </location>
</feature>